<evidence type="ECO:0000313" key="3">
    <source>
        <dbReference type="EMBL" id="CAG5188886.1"/>
    </source>
</evidence>
<proteinExistence type="predicted"/>
<evidence type="ECO:0000256" key="1">
    <source>
        <dbReference type="SAM" id="MobiDB-lite"/>
    </source>
</evidence>
<keyword evidence="2" id="KW-0472">Membrane</keyword>
<keyword evidence="4" id="KW-1185">Reference proteome</keyword>
<evidence type="ECO:0000256" key="2">
    <source>
        <dbReference type="SAM" id="Phobius"/>
    </source>
</evidence>
<evidence type="ECO:0000313" key="4">
    <source>
        <dbReference type="Proteomes" id="UP000676310"/>
    </source>
</evidence>
<feature type="compositionally biased region" description="Polar residues" evidence="1">
    <location>
        <begin position="227"/>
        <end position="236"/>
    </location>
</feature>
<accession>A0A8J2ID04</accession>
<feature type="transmembrane region" description="Helical" evidence="2">
    <location>
        <begin position="261"/>
        <end position="282"/>
    </location>
</feature>
<reference evidence="3" key="1">
    <citation type="submission" date="2021-05" db="EMBL/GenBank/DDBJ databases">
        <authorList>
            <person name="Stam R."/>
        </authorList>
    </citation>
    <scope>NUCLEOTIDE SEQUENCE</scope>
    <source>
        <strain evidence="3">CS162</strain>
    </source>
</reference>
<dbReference type="OrthoDB" id="3681770at2759"/>
<organism evidence="3 4">
    <name type="scientific">Alternaria atra</name>
    <dbReference type="NCBI Taxonomy" id="119953"/>
    <lineage>
        <taxon>Eukaryota</taxon>
        <taxon>Fungi</taxon>
        <taxon>Dikarya</taxon>
        <taxon>Ascomycota</taxon>
        <taxon>Pezizomycotina</taxon>
        <taxon>Dothideomycetes</taxon>
        <taxon>Pleosporomycetidae</taxon>
        <taxon>Pleosporales</taxon>
        <taxon>Pleosporineae</taxon>
        <taxon>Pleosporaceae</taxon>
        <taxon>Alternaria</taxon>
        <taxon>Alternaria sect. Ulocladioides</taxon>
    </lineage>
</organism>
<feature type="region of interest" description="Disordered" evidence="1">
    <location>
        <begin position="295"/>
        <end position="317"/>
    </location>
</feature>
<name>A0A8J2ID04_9PLEO</name>
<dbReference type="GeneID" id="67012394"/>
<feature type="region of interest" description="Disordered" evidence="1">
    <location>
        <begin position="215"/>
        <end position="253"/>
    </location>
</feature>
<keyword evidence="2" id="KW-0812">Transmembrane</keyword>
<dbReference type="RefSeq" id="XP_043175633.1">
    <property type="nucleotide sequence ID" value="XM_043319698.1"/>
</dbReference>
<comment type="caution">
    <text evidence="3">The sequence shown here is derived from an EMBL/GenBank/DDBJ whole genome shotgun (WGS) entry which is preliminary data.</text>
</comment>
<dbReference type="Proteomes" id="UP000676310">
    <property type="component" value="Unassembled WGS sequence"/>
</dbReference>
<gene>
    <name evidence="3" type="ORF">ALTATR162_LOCUS12053</name>
</gene>
<protein>
    <submittedName>
        <fullName evidence="3">Uncharacterized protein</fullName>
    </submittedName>
</protein>
<sequence>MANVQNVFNKILTVDPGGYFPTGEPYGPLTTSFTFAPRCTDNWRVDDDDFMYPHSLTLFIPISCMPSGGSLVHSPGTCLSGYTMVDLFEFRMGPRWTTGRVRAWGADCCKSGFTESDEMCVSTFSTPVTGYYARGVLYTETLGLFAGGAVTTYPIYDLNYRGNSTVISSGFMLMNQMRAYWQESDLPKFDRDYASSLAEVLLPSNTFTPTATATATDITSETASPPGRSQLTSATSLAEPESTREQSAGSSNSGLSIGVKAGISVGAGIGAILLFLVGFILYKRRLQRKAKLDQEAVKQNDQPEFVPVKEKEKETYTLPSSSARWSDFLANQ</sequence>
<keyword evidence="2" id="KW-1133">Transmembrane helix</keyword>
<dbReference type="EMBL" id="CAJRGZ010000032">
    <property type="protein sequence ID" value="CAG5188886.1"/>
    <property type="molecule type" value="Genomic_DNA"/>
</dbReference>
<dbReference type="AlphaFoldDB" id="A0A8J2ID04"/>